<dbReference type="PANTHER" id="PTHR42885">
    <property type="entry name" value="HISTIDINOL-PHOSPHATE AMINOTRANSFERASE-RELATED"/>
    <property type="match status" value="1"/>
</dbReference>
<dbReference type="EC" id="2.6.1.9" evidence="9"/>
<keyword evidence="7 9" id="KW-0663">Pyridoxal phosphate</keyword>
<evidence type="ECO:0000256" key="2">
    <source>
        <dbReference type="ARBA" id="ARBA00007970"/>
    </source>
</evidence>
<dbReference type="PROSITE" id="PS00599">
    <property type="entry name" value="AA_TRANSFER_CLASS_2"/>
    <property type="match status" value="1"/>
</dbReference>
<gene>
    <name evidence="9" type="primary">hisC</name>
    <name evidence="11" type="ORF">WDS16_07705</name>
</gene>
<keyword evidence="8 9" id="KW-0368">Histidine biosynthesis</keyword>
<accession>A0ABZ2PMY4</accession>
<feature type="domain" description="Aminotransferase class I/classII large" evidence="10">
    <location>
        <begin position="35"/>
        <end position="359"/>
    </location>
</feature>
<keyword evidence="12" id="KW-1185">Reference proteome</keyword>
<protein>
    <recommendedName>
        <fullName evidence="9">Histidinol-phosphate aminotransferase</fullName>
        <ecNumber evidence="9">2.6.1.9</ecNumber>
    </recommendedName>
    <alternativeName>
        <fullName evidence="9">Imidazole acetol-phosphate transaminase</fullName>
    </alternativeName>
</protein>
<dbReference type="InterPro" id="IPR015422">
    <property type="entry name" value="PyrdxlP-dep_Trfase_small"/>
</dbReference>
<evidence type="ECO:0000313" key="11">
    <source>
        <dbReference type="EMBL" id="WXG70379.1"/>
    </source>
</evidence>
<dbReference type="Gene3D" id="3.40.640.10">
    <property type="entry name" value="Type I PLP-dependent aspartate aminotransferase-like (Major domain)"/>
    <property type="match status" value="1"/>
</dbReference>
<evidence type="ECO:0000256" key="8">
    <source>
        <dbReference type="ARBA" id="ARBA00023102"/>
    </source>
</evidence>
<dbReference type="GO" id="GO:0004400">
    <property type="term" value="F:histidinol-phosphate transaminase activity"/>
    <property type="evidence" value="ECO:0007669"/>
    <property type="project" value="UniProtKB-EC"/>
</dbReference>
<keyword evidence="6 9" id="KW-0808">Transferase</keyword>
<keyword evidence="4 9" id="KW-0032">Aminotransferase</keyword>
<name>A0ABZ2PMY4_9NOCA</name>
<feature type="modified residue" description="N6-(pyridoxal phosphate)lysine" evidence="9">
    <location>
        <position position="233"/>
    </location>
</feature>
<dbReference type="RefSeq" id="WP_338891749.1">
    <property type="nucleotide sequence ID" value="NZ_CP147846.1"/>
</dbReference>
<evidence type="ECO:0000256" key="6">
    <source>
        <dbReference type="ARBA" id="ARBA00022679"/>
    </source>
</evidence>
<keyword evidence="5 9" id="KW-0028">Amino-acid biosynthesis</keyword>
<evidence type="ECO:0000313" key="12">
    <source>
        <dbReference type="Proteomes" id="UP001432000"/>
    </source>
</evidence>
<dbReference type="NCBIfam" id="NF002877">
    <property type="entry name" value="PRK03317.1"/>
    <property type="match status" value="1"/>
</dbReference>
<evidence type="ECO:0000256" key="5">
    <source>
        <dbReference type="ARBA" id="ARBA00022605"/>
    </source>
</evidence>
<dbReference type="CDD" id="cd00609">
    <property type="entry name" value="AAT_like"/>
    <property type="match status" value="1"/>
</dbReference>
<evidence type="ECO:0000256" key="9">
    <source>
        <dbReference type="HAMAP-Rule" id="MF_01023"/>
    </source>
</evidence>
<evidence type="ECO:0000259" key="10">
    <source>
        <dbReference type="Pfam" id="PF00155"/>
    </source>
</evidence>
<organism evidence="11 12">
    <name type="scientific">Rhodococcus sovatensis</name>
    <dbReference type="NCBI Taxonomy" id="1805840"/>
    <lineage>
        <taxon>Bacteria</taxon>
        <taxon>Bacillati</taxon>
        <taxon>Actinomycetota</taxon>
        <taxon>Actinomycetes</taxon>
        <taxon>Mycobacteriales</taxon>
        <taxon>Nocardiaceae</taxon>
        <taxon>Rhodococcus</taxon>
    </lineage>
</organism>
<dbReference type="InterPro" id="IPR015421">
    <property type="entry name" value="PyrdxlP-dep_Trfase_major"/>
</dbReference>
<proteinExistence type="inferred from homology"/>
<evidence type="ECO:0000256" key="1">
    <source>
        <dbReference type="ARBA" id="ARBA00001933"/>
    </source>
</evidence>
<dbReference type="InterPro" id="IPR015424">
    <property type="entry name" value="PyrdxlP-dep_Trfase"/>
</dbReference>
<comment type="pathway">
    <text evidence="9">Amino-acid biosynthesis; L-histidine biosynthesis; L-histidine from 5-phospho-alpha-D-ribose 1-diphosphate: step 7/9.</text>
</comment>
<dbReference type="HAMAP" id="MF_01023">
    <property type="entry name" value="HisC_aminotrans_2"/>
    <property type="match status" value="1"/>
</dbReference>
<dbReference type="Proteomes" id="UP001432000">
    <property type="component" value="Chromosome"/>
</dbReference>
<dbReference type="InterPro" id="IPR001917">
    <property type="entry name" value="Aminotrans_II_pyridoxalP_BS"/>
</dbReference>
<sequence length="387" mass="41969">MSGVIGQGVSVDSLPLRENLRGKSAYGAPQLTVPVQLNTNENPHPPTQALVDDVAESVRHAATQLHRYPDRDAVELRTALAEYLTGQTGFDVDASNVWAANGSNEILQQLLQAFGGPGRSSLGFVPSYSMHPIIASGTQTEWIDAKRRADFSLDIDFAVSSIAERDPDVVFVTSPNNPTGHSIPTEDLRRILDAARGIVILDEAYAEFSAQPSAIGLIAEYPTKLVVSRTMSKAFAFAGGRLGYLVAAPAVVEAMLLVRLPYHLSVVTQAAALAALRHASETLGSVERLSAERDRVMARLTELGFDVIPSDANFVLFGRFTSAAATWKRYLEQGVLIRDVGIDGYLRTTIGLDSENDRFLEVSASLVQSELEDIRPIVTNEHVETNR</sequence>
<dbReference type="InterPro" id="IPR005861">
    <property type="entry name" value="HisP_aminotrans"/>
</dbReference>
<comment type="catalytic activity">
    <reaction evidence="9">
        <text>L-histidinol phosphate + 2-oxoglutarate = 3-(imidazol-4-yl)-2-oxopropyl phosphate + L-glutamate</text>
        <dbReference type="Rhea" id="RHEA:23744"/>
        <dbReference type="ChEBI" id="CHEBI:16810"/>
        <dbReference type="ChEBI" id="CHEBI:29985"/>
        <dbReference type="ChEBI" id="CHEBI:57766"/>
        <dbReference type="ChEBI" id="CHEBI:57980"/>
        <dbReference type="EC" id="2.6.1.9"/>
    </reaction>
</comment>
<dbReference type="Pfam" id="PF00155">
    <property type="entry name" value="Aminotran_1_2"/>
    <property type="match status" value="1"/>
</dbReference>
<evidence type="ECO:0000256" key="3">
    <source>
        <dbReference type="ARBA" id="ARBA00011738"/>
    </source>
</evidence>
<dbReference type="NCBIfam" id="TIGR01141">
    <property type="entry name" value="hisC"/>
    <property type="match status" value="1"/>
</dbReference>
<reference evidence="11 12" key="1">
    <citation type="submission" date="2024-03" db="EMBL/GenBank/DDBJ databases">
        <title>Natural products discovery in diverse microorganisms through a two-stage MS feature dereplication strategy.</title>
        <authorList>
            <person name="Zhang R."/>
        </authorList>
    </citation>
    <scope>NUCLEOTIDE SEQUENCE [LARGE SCALE GENOMIC DNA]</scope>
    <source>
        <strain evidence="11 12">18930</strain>
    </source>
</reference>
<dbReference type="Gene3D" id="3.90.1150.10">
    <property type="entry name" value="Aspartate Aminotransferase, domain 1"/>
    <property type="match status" value="1"/>
</dbReference>
<evidence type="ECO:0000256" key="4">
    <source>
        <dbReference type="ARBA" id="ARBA00022576"/>
    </source>
</evidence>
<dbReference type="PANTHER" id="PTHR42885:SF2">
    <property type="entry name" value="HISTIDINOL-PHOSPHATE AMINOTRANSFERASE"/>
    <property type="match status" value="1"/>
</dbReference>
<dbReference type="SUPFAM" id="SSF53383">
    <property type="entry name" value="PLP-dependent transferases"/>
    <property type="match status" value="1"/>
</dbReference>
<dbReference type="InterPro" id="IPR004839">
    <property type="entry name" value="Aminotransferase_I/II_large"/>
</dbReference>
<comment type="subunit">
    <text evidence="3 9">Homodimer.</text>
</comment>
<evidence type="ECO:0000256" key="7">
    <source>
        <dbReference type="ARBA" id="ARBA00022898"/>
    </source>
</evidence>
<comment type="cofactor">
    <cofactor evidence="1 9">
        <name>pyridoxal 5'-phosphate</name>
        <dbReference type="ChEBI" id="CHEBI:597326"/>
    </cofactor>
</comment>
<dbReference type="EMBL" id="CP147846">
    <property type="protein sequence ID" value="WXG70379.1"/>
    <property type="molecule type" value="Genomic_DNA"/>
</dbReference>
<comment type="similarity">
    <text evidence="2 9">Belongs to the class-II pyridoxal-phosphate-dependent aminotransferase family. Histidinol-phosphate aminotransferase subfamily.</text>
</comment>